<organism evidence="1 2">
    <name type="scientific">Byssothecium circinans</name>
    <dbReference type="NCBI Taxonomy" id="147558"/>
    <lineage>
        <taxon>Eukaryota</taxon>
        <taxon>Fungi</taxon>
        <taxon>Dikarya</taxon>
        <taxon>Ascomycota</taxon>
        <taxon>Pezizomycotina</taxon>
        <taxon>Dothideomycetes</taxon>
        <taxon>Pleosporomycetidae</taxon>
        <taxon>Pleosporales</taxon>
        <taxon>Massarineae</taxon>
        <taxon>Massarinaceae</taxon>
        <taxon>Byssothecium</taxon>
    </lineage>
</organism>
<name>A0A6A5TLE2_9PLEO</name>
<sequence length="165" mass="18210">MPKPCICICKHSPQTYPLGADTSAITNVGVKPCQYRILCYLELPLSVPCFRWSINSCYIQYAAMPGPSHSSQIFRPPIFSATSETYAPIFLPRHCAVQEALRQQAHSSLPRCTTPPVPHTHGGHRFEVHQADSLKSRSPDGVLHRCITAVNWLRSPKVGTDGDTG</sequence>
<keyword evidence="2" id="KW-1185">Reference proteome</keyword>
<proteinExistence type="predicted"/>
<evidence type="ECO:0000313" key="1">
    <source>
        <dbReference type="EMBL" id="KAF1953014.1"/>
    </source>
</evidence>
<dbReference type="Proteomes" id="UP000800035">
    <property type="component" value="Unassembled WGS sequence"/>
</dbReference>
<accession>A0A6A5TLE2</accession>
<dbReference type="EMBL" id="ML977006">
    <property type="protein sequence ID" value="KAF1953014.1"/>
    <property type="molecule type" value="Genomic_DNA"/>
</dbReference>
<protein>
    <submittedName>
        <fullName evidence="1">Uncharacterized protein</fullName>
    </submittedName>
</protein>
<gene>
    <name evidence="1" type="ORF">CC80DRAFT_164813</name>
</gene>
<reference evidence="1" key="1">
    <citation type="journal article" date="2020" name="Stud. Mycol.">
        <title>101 Dothideomycetes genomes: a test case for predicting lifestyles and emergence of pathogens.</title>
        <authorList>
            <person name="Haridas S."/>
            <person name="Albert R."/>
            <person name="Binder M."/>
            <person name="Bloem J."/>
            <person name="Labutti K."/>
            <person name="Salamov A."/>
            <person name="Andreopoulos B."/>
            <person name="Baker S."/>
            <person name="Barry K."/>
            <person name="Bills G."/>
            <person name="Bluhm B."/>
            <person name="Cannon C."/>
            <person name="Castanera R."/>
            <person name="Culley D."/>
            <person name="Daum C."/>
            <person name="Ezra D."/>
            <person name="Gonzalez J."/>
            <person name="Henrissat B."/>
            <person name="Kuo A."/>
            <person name="Liang C."/>
            <person name="Lipzen A."/>
            <person name="Lutzoni F."/>
            <person name="Magnuson J."/>
            <person name="Mondo S."/>
            <person name="Nolan M."/>
            <person name="Ohm R."/>
            <person name="Pangilinan J."/>
            <person name="Park H.-J."/>
            <person name="Ramirez L."/>
            <person name="Alfaro M."/>
            <person name="Sun H."/>
            <person name="Tritt A."/>
            <person name="Yoshinaga Y."/>
            <person name="Zwiers L.-H."/>
            <person name="Turgeon B."/>
            <person name="Goodwin S."/>
            <person name="Spatafora J."/>
            <person name="Crous P."/>
            <person name="Grigoriev I."/>
        </authorList>
    </citation>
    <scope>NUCLEOTIDE SEQUENCE</scope>
    <source>
        <strain evidence="1">CBS 675.92</strain>
    </source>
</reference>
<evidence type="ECO:0000313" key="2">
    <source>
        <dbReference type="Proteomes" id="UP000800035"/>
    </source>
</evidence>
<dbReference type="AlphaFoldDB" id="A0A6A5TLE2"/>